<sequence>MAEEPIVWIDCEMTGLDLSTDHIIELAILITDGQLNVIAEGPELIIHYPKEVMDNMNEWCINQHGQSGLTSAVLASTVTVSEANTEIMNFLRKHIKTPKIAPLAGNSVHVDKTFLAKEFPDLVEFLHYRIIDVSTIKELTRRWYPQIASNVPKKNPNHRALDDIKDTIKELKFYREKVFVA</sequence>
<comment type="similarity">
    <text evidence="1">Belongs to the oligoribonuclease family.</text>
</comment>
<gene>
    <name evidence="6" type="primary">rex2</name>
    <name evidence="6" type="ORF">K7432_008784</name>
</gene>
<evidence type="ECO:0000256" key="1">
    <source>
        <dbReference type="ARBA" id="ARBA00009921"/>
    </source>
</evidence>
<dbReference type="NCBIfam" id="NF003765">
    <property type="entry name" value="PRK05359.1"/>
    <property type="match status" value="1"/>
</dbReference>
<dbReference type="EMBL" id="JASJQH010000505">
    <property type="protein sequence ID" value="KAK9764054.1"/>
    <property type="molecule type" value="Genomic_DNA"/>
</dbReference>
<comment type="caution">
    <text evidence="6">The sequence shown here is derived from an EMBL/GenBank/DDBJ whole genome shotgun (WGS) entry which is preliminary data.</text>
</comment>
<dbReference type="Gene3D" id="3.30.420.10">
    <property type="entry name" value="Ribonuclease H-like superfamily/Ribonuclease H"/>
    <property type="match status" value="1"/>
</dbReference>
<dbReference type="Pfam" id="PF00929">
    <property type="entry name" value="RNase_T"/>
    <property type="match status" value="1"/>
</dbReference>
<evidence type="ECO:0000256" key="4">
    <source>
        <dbReference type="ARBA" id="ARBA00022839"/>
    </source>
</evidence>
<dbReference type="SMART" id="SM00479">
    <property type="entry name" value="EXOIII"/>
    <property type="match status" value="1"/>
</dbReference>
<dbReference type="PANTHER" id="PTHR11046:SF0">
    <property type="entry name" value="OLIGORIBONUCLEASE, MITOCHONDRIAL"/>
    <property type="match status" value="1"/>
</dbReference>
<dbReference type="InterPro" id="IPR012337">
    <property type="entry name" value="RNaseH-like_sf"/>
</dbReference>
<dbReference type="CDD" id="cd06135">
    <property type="entry name" value="Orn"/>
    <property type="match status" value="1"/>
</dbReference>
<evidence type="ECO:0000313" key="6">
    <source>
        <dbReference type="EMBL" id="KAK9764054.1"/>
    </source>
</evidence>
<dbReference type="Proteomes" id="UP001479436">
    <property type="component" value="Unassembled WGS sequence"/>
</dbReference>
<organism evidence="6 7">
    <name type="scientific">Basidiobolus ranarum</name>
    <dbReference type="NCBI Taxonomy" id="34480"/>
    <lineage>
        <taxon>Eukaryota</taxon>
        <taxon>Fungi</taxon>
        <taxon>Fungi incertae sedis</taxon>
        <taxon>Zoopagomycota</taxon>
        <taxon>Entomophthoromycotina</taxon>
        <taxon>Basidiobolomycetes</taxon>
        <taxon>Basidiobolales</taxon>
        <taxon>Basidiobolaceae</taxon>
        <taxon>Basidiobolus</taxon>
    </lineage>
</organism>
<feature type="domain" description="Exonuclease" evidence="5">
    <location>
        <begin position="5"/>
        <end position="180"/>
    </location>
</feature>
<dbReference type="PANTHER" id="PTHR11046">
    <property type="entry name" value="OLIGORIBONUCLEASE, MITOCHONDRIAL"/>
    <property type="match status" value="1"/>
</dbReference>
<dbReference type="InterPro" id="IPR013520">
    <property type="entry name" value="Ribonucl_H"/>
</dbReference>
<name>A0ABR2WRF4_9FUNG</name>
<dbReference type="InterPro" id="IPR022894">
    <property type="entry name" value="Oligoribonuclease"/>
</dbReference>
<evidence type="ECO:0000259" key="5">
    <source>
        <dbReference type="SMART" id="SM00479"/>
    </source>
</evidence>
<proteinExistence type="inferred from homology"/>
<dbReference type="SUPFAM" id="SSF53098">
    <property type="entry name" value="Ribonuclease H-like"/>
    <property type="match status" value="1"/>
</dbReference>
<reference evidence="6 7" key="1">
    <citation type="submission" date="2023-04" db="EMBL/GenBank/DDBJ databases">
        <title>Genome of Basidiobolus ranarum AG-B5.</title>
        <authorList>
            <person name="Stajich J.E."/>
            <person name="Carter-House D."/>
            <person name="Gryganskyi A."/>
        </authorList>
    </citation>
    <scope>NUCLEOTIDE SEQUENCE [LARGE SCALE GENOMIC DNA]</scope>
    <source>
        <strain evidence="6 7">AG-B5</strain>
    </source>
</reference>
<evidence type="ECO:0000313" key="7">
    <source>
        <dbReference type="Proteomes" id="UP001479436"/>
    </source>
</evidence>
<evidence type="ECO:0000256" key="3">
    <source>
        <dbReference type="ARBA" id="ARBA00022801"/>
    </source>
</evidence>
<protein>
    <submittedName>
        <fullName evidence="6">Phosphatidylinositol 3,4,5-trisphosphate-dependent Rac exchanger 2 protein</fullName>
    </submittedName>
</protein>
<keyword evidence="2" id="KW-0540">Nuclease</keyword>
<keyword evidence="7" id="KW-1185">Reference proteome</keyword>
<accession>A0ABR2WRF4</accession>
<dbReference type="HAMAP" id="MF_00045">
    <property type="entry name" value="Oligoribonuclease"/>
    <property type="match status" value="1"/>
</dbReference>
<keyword evidence="4" id="KW-0269">Exonuclease</keyword>
<keyword evidence="3" id="KW-0378">Hydrolase</keyword>
<dbReference type="InterPro" id="IPR036397">
    <property type="entry name" value="RNaseH_sf"/>
</dbReference>
<evidence type="ECO:0000256" key="2">
    <source>
        <dbReference type="ARBA" id="ARBA00022722"/>
    </source>
</evidence>